<proteinExistence type="predicted"/>
<comment type="caution">
    <text evidence="1">The sequence shown here is derived from an EMBL/GenBank/DDBJ whole genome shotgun (WGS) entry which is preliminary data.</text>
</comment>
<gene>
    <name evidence="1" type="ORF">VTK73DRAFT_4302</name>
</gene>
<evidence type="ECO:0000313" key="1">
    <source>
        <dbReference type="EMBL" id="KAL1838528.1"/>
    </source>
</evidence>
<organism evidence="1 2">
    <name type="scientific">Phialemonium thermophilum</name>
    <dbReference type="NCBI Taxonomy" id="223376"/>
    <lineage>
        <taxon>Eukaryota</taxon>
        <taxon>Fungi</taxon>
        <taxon>Dikarya</taxon>
        <taxon>Ascomycota</taxon>
        <taxon>Pezizomycotina</taxon>
        <taxon>Sordariomycetes</taxon>
        <taxon>Sordariomycetidae</taxon>
        <taxon>Cephalothecales</taxon>
        <taxon>Cephalothecaceae</taxon>
        <taxon>Phialemonium</taxon>
    </lineage>
</organism>
<reference evidence="1 2" key="1">
    <citation type="journal article" date="2024" name="Commun. Biol.">
        <title>Comparative genomic analysis of thermophilic fungi reveals convergent evolutionary adaptations and gene losses.</title>
        <authorList>
            <person name="Steindorff A.S."/>
            <person name="Aguilar-Pontes M.V."/>
            <person name="Robinson A.J."/>
            <person name="Andreopoulos B."/>
            <person name="LaButti K."/>
            <person name="Kuo A."/>
            <person name="Mondo S."/>
            <person name="Riley R."/>
            <person name="Otillar R."/>
            <person name="Haridas S."/>
            <person name="Lipzen A."/>
            <person name="Grimwood J."/>
            <person name="Schmutz J."/>
            <person name="Clum A."/>
            <person name="Reid I.D."/>
            <person name="Moisan M.C."/>
            <person name="Butler G."/>
            <person name="Nguyen T.T.M."/>
            <person name="Dewar K."/>
            <person name="Conant G."/>
            <person name="Drula E."/>
            <person name="Henrissat B."/>
            <person name="Hansel C."/>
            <person name="Singer S."/>
            <person name="Hutchinson M.I."/>
            <person name="de Vries R.P."/>
            <person name="Natvig D.O."/>
            <person name="Powell A.J."/>
            <person name="Tsang A."/>
            <person name="Grigoriev I.V."/>
        </authorList>
    </citation>
    <scope>NUCLEOTIDE SEQUENCE [LARGE SCALE GENOMIC DNA]</scope>
    <source>
        <strain evidence="1 2">ATCC 24622</strain>
    </source>
</reference>
<evidence type="ECO:0000313" key="2">
    <source>
        <dbReference type="Proteomes" id="UP001586593"/>
    </source>
</evidence>
<dbReference type="Proteomes" id="UP001586593">
    <property type="component" value="Unassembled WGS sequence"/>
</dbReference>
<sequence>MQDGYFSHSRWTTSVWPAAAASMRAVWWLSLRAGQGSSWPRATSSLQIWRWPSDAARCRFELASPAAEWSGLWRRWGCERRMRWTRTGSSAWMARRRRMEGSILKGGRGGRVVARTLRISWCHCTGVQTLDAGSPPPPRRVHWSGSMADSHLQRCRCTPCPRASVSCLWRGLRSDGLRGQTDARHGSLGRYGYFWMGEEMGRHSIGGWL</sequence>
<accession>A0ABR3V9T5</accession>
<keyword evidence="2" id="KW-1185">Reference proteome</keyword>
<dbReference type="EMBL" id="JAZHXJ010002462">
    <property type="protein sequence ID" value="KAL1838528.1"/>
    <property type="molecule type" value="Genomic_DNA"/>
</dbReference>
<name>A0ABR3V9T5_9PEZI</name>
<protein>
    <submittedName>
        <fullName evidence="1">Uncharacterized protein</fullName>
    </submittedName>
</protein>